<dbReference type="Pfam" id="PF07501">
    <property type="entry name" value="G5"/>
    <property type="match status" value="1"/>
</dbReference>
<dbReference type="CDD" id="cd22786">
    <property type="entry name" value="DPBB_YuiC-like"/>
    <property type="match status" value="1"/>
</dbReference>
<keyword evidence="5" id="KW-1185">Reference proteome</keyword>
<dbReference type="Pfam" id="PF06725">
    <property type="entry name" value="3D"/>
    <property type="match status" value="1"/>
</dbReference>
<keyword evidence="2" id="KW-1133">Transmembrane helix</keyword>
<evidence type="ECO:0000259" key="3">
    <source>
        <dbReference type="PROSITE" id="PS51109"/>
    </source>
</evidence>
<evidence type="ECO:0000313" key="5">
    <source>
        <dbReference type="Proteomes" id="UP001477672"/>
    </source>
</evidence>
<name>A0ABV1GD35_9FIRM</name>
<comment type="caution">
    <text evidence="4">The sequence shown here is derived from an EMBL/GenBank/DDBJ whole genome shotgun (WGS) entry which is preliminary data.</text>
</comment>
<keyword evidence="1" id="KW-0732">Signal</keyword>
<dbReference type="InterPro" id="IPR051933">
    <property type="entry name" value="Resuscitation_pf_RpfB"/>
</dbReference>
<feature type="transmembrane region" description="Helical" evidence="2">
    <location>
        <begin position="21"/>
        <end position="40"/>
    </location>
</feature>
<reference evidence="4 5" key="1">
    <citation type="submission" date="2024-03" db="EMBL/GenBank/DDBJ databases">
        <title>Human intestinal bacterial collection.</title>
        <authorList>
            <person name="Pauvert C."/>
            <person name="Hitch T.C.A."/>
            <person name="Clavel T."/>
        </authorList>
    </citation>
    <scope>NUCLEOTIDE SEQUENCE [LARGE SCALE GENOMIC DNA]</scope>
    <source>
        <strain evidence="4 5">CLA-JM-H11</strain>
    </source>
</reference>
<proteinExistence type="predicted"/>
<protein>
    <submittedName>
        <fullName evidence="4">3D domain-containing protein</fullName>
    </submittedName>
</protein>
<dbReference type="SMART" id="SM01208">
    <property type="entry name" value="G5"/>
    <property type="match status" value="1"/>
</dbReference>
<dbReference type="PROSITE" id="PS51109">
    <property type="entry name" value="G5"/>
    <property type="match status" value="1"/>
</dbReference>
<dbReference type="Gene3D" id="2.20.230.10">
    <property type="entry name" value="Resuscitation-promoting factor rpfb"/>
    <property type="match status" value="1"/>
</dbReference>
<dbReference type="PANTHER" id="PTHR39160">
    <property type="entry name" value="CELL WALL-BINDING PROTEIN YOCH"/>
    <property type="match status" value="1"/>
</dbReference>
<evidence type="ECO:0000313" key="4">
    <source>
        <dbReference type="EMBL" id="MEQ2519757.1"/>
    </source>
</evidence>
<dbReference type="Pfam" id="PF03990">
    <property type="entry name" value="DUF348"/>
    <property type="match status" value="1"/>
</dbReference>
<dbReference type="Proteomes" id="UP001477672">
    <property type="component" value="Unassembled WGS sequence"/>
</dbReference>
<evidence type="ECO:0000256" key="1">
    <source>
        <dbReference type="ARBA" id="ARBA00022729"/>
    </source>
</evidence>
<dbReference type="InterPro" id="IPR011098">
    <property type="entry name" value="G5_dom"/>
</dbReference>
<organism evidence="4 5">
    <name type="scientific">Ruthenibacterium intestinale</name>
    <dbReference type="NCBI Taxonomy" id="3133163"/>
    <lineage>
        <taxon>Bacteria</taxon>
        <taxon>Bacillati</taxon>
        <taxon>Bacillota</taxon>
        <taxon>Clostridia</taxon>
        <taxon>Eubacteriales</taxon>
        <taxon>Oscillospiraceae</taxon>
        <taxon>Ruthenibacterium</taxon>
    </lineage>
</organism>
<keyword evidence="2" id="KW-0812">Transmembrane</keyword>
<dbReference type="SUPFAM" id="SSF50685">
    <property type="entry name" value="Barwin-like endoglucanases"/>
    <property type="match status" value="1"/>
</dbReference>
<accession>A0ABV1GD35</accession>
<dbReference type="RefSeq" id="WP_349215191.1">
    <property type="nucleotide sequence ID" value="NZ_JBBMFA010000067.1"/>
</dbReference>
<dbReference type="InterPro" id="IPR010611">
    <property type="entry name" value="3D_dom"/>
</dbReference>
<dbReference type="InterPro" id="IPR036908">
    <property type="entry name" value="RlpA-like_sf"/>
</dbReference>
<dbReference type="Gene3D" id="2.40.40.10">
    <property type="entry name" value="RlpA-like domain"/>
    <property type="match status" value="1"/>
</dbReference>
<feature type="domain" description="G5" evidence="3">
    <location>
        <begin position="154"/>
        <end position="237"/>
    </location>
</feature>
<dbReference type="EMBL" id="JBBMFA010000067">
    <property type="protein sequence ID" value="MEQ2519757.1"/>
    <property type="molecule type" value="Genomic_DNA"/>
</dbReference>
<dbReference type="InterPro" id="IPR007137">
    <property type="entry name" value="DUF348"/>
</dbReference>
<gene>
    <name evidence="4" type="ORF">WMO24_04835</name>
</gene>
<dbReference type="PANTHER" id="PTHR39160:SF4">
    <property type="entry name" value="RESUSCITATION-PROMOTING FACTOR RPFB"/>
    <property type="match status" value="1"/>
</dbReference>
<sequence>MVKTTKRTEHIRRSVRRTGPKLLAIGLTVCATALVCGVLSRCVKTVTVTDDAGGQYTLMTAVTDPAELVELADLSLEENDSAFYSTHTSGQARLDVRRAFPLEILADGQEYVVEVSSGSVAQALEKAGVEMDAADFTEPALDTLVEREMEPVTVHRVDYEDVVTEEPVPFETEYVEQVDDPDGKYVHEILQSEGVEGVQQVTRRSTYIDGVYQDTQVIDTQVLQEPVNEVYVKLTTNVVSPLEAPEGFTVQDGVPVDAQGNAMEPTYTMKATGYSASAGKGASGLGLFYGSFAVDPTLIPYGTKVYIVSTDGSFVYGWAIATDTGAFIHSNRMQVDLFYETYEESAANGVKEVYVYVPPQDEPAE</sequence>
<evidence type="ECO:0000256" key="2">
    <source>
        <dbReference type="SAM" id="Phobius"/>
    </source>
</evidence>
<keyword evidence="2" id="KW-0472">Membrane</keyword>